<proteinExistence type="inferred from homology"/>
<organism evidence="6 7">
    <name type="scientific">Mesorhizobium shangrilense</name>
    <dbReference type="NCBI Taxonomy" id="460060"/>
    <lineage>
        <taxon>Bacteria</taxon>
        <taxon>Pseudomonadati</taxon>
        <taxon>Pseudomonadota</taxon>
        <taxon>Alphaproteobacteria</taxon>
        <taxon>Hyphomicrobiales</taxon>
        <taxon>Phyllobacteriaceae</taxon>
        <taxon>Mesorhizobium</taxon>
    </lineage>
</organism>
<dbReference type="InterPro" id="IPR020082">
    <property type="entry name" value="S-Ado-L-homoCys_hydrolase_CS"/>
</dbReference>
<evidence type="ECO:0000256" key="1">
    <source>
        <dbReference type="ARBA" id="ARBA00001911"/>
    </source>
</evidence>
<gene>
    <name evidence="6" type="ORF">ABVQ20_00230</name>
</gene>
<dbReference type="PANTHER" id="PTHR23420">
    <property type="entry name" value="ADENOSYLHOMOCYSTEINASE"/>
    <property type="match status" value="1"/>
</dbReference>
<dbReference type="Pfam" id="PF05221">
    <property type="entry name" value="AdoHcyase"/>
    <property type="match status" value="1"/>
</dbReference>
<comment type="caution">
    <text evidence="6">The sequence shown here is derived from an EMBL/GenBank/DDBJ whole genome shotgun (WGS) entry which is preliminary data.</text>
</comment>
<comment type="similarity">
    <text evidence="2">Belongs to the adenosylhomocysteinase family.</text>
</comment>
<name>A0ABV2D5T5_9HYPH</name>
<dbReference type="InterPro" id="IPR042172">
    <property type="entry name" value="Adenosylhomocyst_ase-like_sf"/>
</dbReference>
<dbReference type="Gene3D" id="3.40.50.1480">
    <property type="entry name" value="Adenosylhomocysteinase-like"/>
    <property type="match status" value="1"/>
</dbReference>
<evidence type="ECO:0000259" key="5">
    <source>
        <dbReference type="SMART" id="SM00997"/>
    </source>
</evidence>
<protein>
    <submittedName>
        <fullName evidence="6">Adenosylhomocysteinase</fullName>
    </submittedName>
</protein>
<sequence>MTHAEATTRNPELVERGRARIAWIRSRMAMLAALRGEFRRTQPFAGKRIGVSLHVEPKTAVLLEVLAEGGAEIVGTGNHGSTQDDVVAFLQSQGIGIFGSRADTLADHHANLARVLDARPHMLLDNGADLAAGIVERGLASSILGGTEETTSGGDRLRGELAGKVPFPSIVINDSPLKAIGENKHAVGQSVVESFMRITNLMIPGRRFCVIGYGWCGRGIAQYLRALGGRVAVVEVDEIKALEAALDGYRVAPLADLAPWAQVFITATGRAGVLPADAIAAMEDGAVLANSGHFPWEIDTEGLRAITSGVTDLDGTLQRLDLANGRHVILVAEGRMFNLAGVEPKGNSIESMDIGFMLQALSLERVAKGEGLAGNRLTAGAQPVPDNINRRIARLMMATMGAAT</sequence>
<keyword evidence="3" id="KW-0554">One-carbon metabolism</keyword>
<dbReference type="Proteomes" id="UP001548832">
    <property type="component" value="Unassembled WGS sequence"/>
</dbReference>
<dbReference type="InterPro" id="IPR015878">
    <property type="entry name" value="Ado_hCys_hydrolase_NAD-bd"/>
</dbReference>
<dbReference type="SMART" id="SM00997">
    <property type="entry name" value="AdoHcyase_NAD"/>
    <property type="match status" value="1"/>
</dbReference>
<dbReference type="NCBIfam" id="NF004005">
    <property type="entry name" value="PRK05476.2-3"/>
    <property type="match status" value="1"/>
</dbReference>
<evidence type="ECO:0000256" key="4">
    <source>
        <dbReference type="ARBA" id="ARBA00023027"/>
    </source>
</evidence>
<evidence type="ECO:0000256" key="3">
    <source>
        <dbReference type="ARBA" id="ARBA00022563"/>
    </source>
</evidence>
<evidence type="ECO:0000313" key="6">
    <source>
        <dbReference type="EMBL" id="MET2825396.1"/>
    </source>
</evidence>
<dbReference type="InterPro" id="IPR036291">
    <property type="entry name" value="NAD(P)-bd_dom_sf"/>
</dbReference>
<evidence type="ECO:0000256" key="2">
    <source>
        <dbReference type="ARBA" id="ARBA00007122"/>
    </source>
</evidence>
<dbReference type="EMBL" id="JBEWSZ010000001">
    <property type="protein sequence ID" value="MET2825396.1"/>
    <property type="molecule type" value="Genomic_DNA"/>
</dbReference>
<accession>A0ABV2D5T5</accession>
<evidence type="ECO:0000313" key="7">
    <source>
        <dbReference type="Proteomes" id="UP001548832"/>
    </source>
</evidence>
<comment type="cofactor">
    <cofactor evidence="1">
        <name>NAD(+)</name>
        <dbReference type="ChEBI" id="CHEBI:57540"/>
    </cofactor>
</comment>
<dbReference type="PANTHER" id="PTHR23420:SF0">
    <property type="entry name" value="ADENOSYLHOMOCYSTEINASE"/>
    <property type="match status" value="1"/>
</dbReference>
<dbReference type="Gene3D" id="3.40.50.720">
    <property type="entry name" value="NAD(P)-binding Rossmann-like Domain"/>
    <property type="match status" value="1"/>
</dbReference>
<dbReference type="Pfam" id="PF00670">
    <property type="entry name" value="AdoHcyase_NAD"/>
    <property type="match status" value="1"/>
</dbReference>
<keyword evidence="4" id="KW-0520">NAD</keyword>
<dbReference type="PROSITE" id="PS00739">
    <property type="entry name" value="ADOHCYASE_2"/>
    <property type="match status" value="1"/>
</dbReference>
<reference evidence="6 7" key="1">
    <citation type="submission" date="2024-06" db="EMBL/GenBank/DDBJ databases">
        <authorList>
            <person name="Kim D.-U."/>
        </authorList>
    </citation>
    <scope>NUCLEOTIDE SEQUENCE [LARGE SCALE GENOMIC DNA]</scope>
    <source>
        <strain evidence="6 7">KACC15460</strain>
    </source>
</reference>
<dbReference type="SUPFAM" id="SSF51735">
    <property type="entry name" value="NAD(P)-binding Rossmann-fold domains"/>
    <property type="match status" value="1"/>
</dbReference>
<dbReference type="InterPro" id="IPR000043">
    <property type="entry name" value="Adenosylhomocysteinase-like"/>
</dbReference>
<dbReference type="SMART" id="SM00996">
    <property type="entry name" value="AdoHcyase"/>
    <property type="match status" value="1"/>
</dbReference>
<keyword evidence="7" id="KW-1185">Reference proteome</keyword>
<dbReference type="RefSeq" id="WP_354457493.1">
    <property type="nucleotide sequence ID" value="NZ_JBEWSZ010000001.1"/>
</dbReference>
<dbReference type="SUPFAM" id="SSF52283">
    <property type="entry name" value="Formate/glycerate dehydrogenase catalytic domain-like"/>
    <property type="match status" value="1"/>
</dbReference>
<feature type="domain" description="S-adenosyl-L-homocysteine hydrolase NAD binding" evidence="5">
    <location>
        <begin position="183"/>
        <end position="344"/>
    </location>
</feature>